<dbReference type="InterPro" id="IPR035396">
    <property type="entry name" value="Bac_rhamnosid6H"/>
</dbReference>
<evidence type="ECO:0000256" key="1">
    <source>
        <dbReference type="ARBA" id="ARBA00001445"/>
    </source>
</evidence>
<feature type="domain" description="Alpha-L-rhamnosidase C-terminal" evidence="5">
    <location>
        <begin position="60"/>
        <end position="132"/>
    </location>
</feature>
<keyword evidence="3" id="KW-0378">Hydrolase</keyword>
<evidence type="ECO:0000256" key="2">
    <source>
        <dbReference type="ARBA" id="ARBA00012652"/>
    </source>
</evidence>
<evidence type="ECO:0000313" key="6">
    <source>
        <dbReference type="EMBL" id="GAA4962751.1"/>
    </source>
</evidence>
<comment type="catalytic activity">
    <reaction evidence="1">
        <text>Hydrolysis of terminal non-reducing alpha-L-rhamnose residues in alpha-L-rhamnosides.</text>
        <dbReference type="EC" id="3.2.1.40"/>
    </reaction>
</comment>
<evidence type="ECO:0000259" key="4">
    <source>
        <dbReference type="Pfam" id="PF17389"/>
    </source>
</evidence>
<dbReference type="PANTHER" id="PTHR33307:SF6">
    <property type="entry name" value="ALPHA-RHAMNOSIDASE (EUROFUNG)-RELATED"/>
    <property type="match status" value="1"/>
</dbReference>
<gene>
    <name evidence="6" type="ORF">GCM10023205_28200</name>
</gene>
<sequence length="223" mass="23956">MLLQQDCPSWLYAVTQGATTIWERWDSLRPDGTLNPGGMTSFNHYAFGAVVDWLYRTVAGLDAAEPGYRRLRIAPRPGGGLTHAGADLRTPYGEASVSWEKSGDVVAVTAVVPPNTRADVELPDGRKLVVGSGRHTWSATVSSGATPAALTVDTPMSQMLDHPEALAVLRETLTRHWPEAAAHMDTESTGSAGYAEVSPRQLAAFFAEGDVWLAELQERLGGL</sequence>
<evidence type="ECO:0000313" key="7">
    <source>
        <dbReference type="Proteomes" id="UP001500466"/>
    </source>
</evidence>
<dbReference type="InterPro" id="IPR012341">
    <property type="entry name" value="6hp_glycosidase-like_sf"/>
</dbReference>
<proteinExistence type="predicted"/>
<dbReference type="Gene3D" id="2.60.420.10">
    <property type="entry name" value="Maltose phosphorylase, domain 3"/>
    <property type="match status" value="1"/>
</dbReference>
<keyword evidence="7" id="KW-1185">Reference proteome</keyword>
<dbReference type="Gene3D" id="1.50.10.10">
    <property type="match status" value="1"/>
</dbReference>
<dbReference type="InterPro" id="IPR008928">
    <property type="entry name" value="6-hairpin_glycosidase_sf"/>
</dbReference>
<dbReference type="Pfam" id="PF17389">
    <property type="entry name" value="Bac_rhamnosid6H"/>
    <property type="match status" value="1"/>
</dbReference>
<dbReference type="Pfam" id="PF17390">
    <property type="entry name" value="Bac_rhamnosid_C"/>
    <property type="match status" value="1"/>
</dbReference>
<dbReference type="EC" id="3.2.1.40" evidence="2"/>
<comment type="caution">
    <text evidence="6">The sequence shown here is derived from an EMBL/GenBank/DDBJ whole genome shotgun (WGS) entry which is preliminary data.</text>
</comment>
<organism evidence="6 7">
    <name type="scientific">Yinghuangia aomiensis</name>
    <dbReference type="NCBI Taxonomy" id="676205"/>
    <lineage>
        <taxon>Bacteria</taxon>
        <taxon>Bacillati</taxon>
        <taxon>Actinomycetota</taxon>
        <taxon>Actinomycetes</taxon>
        <taxon>Kitasatosporales</taxon>
        <taxon>Streptomycetaceae</taxon>
        <taxon>Yinghuangia</taxon>
    </lineage>
</organism>
<dbReference type="InterPro" id="IPR035398">
    <property type="entry name" value="Bac_rhamnosid_C"/>
</dbReference>
<feature type="domain" description="Alpha-L-rhamnosidase six-hairpin glycosidase" evidence="4">
    <location>
        <begin position="1"/>
        <end position="58"/>
    </location>
</feature>
<evidence type="ECO:0000256" key="3">
    <source>
        <dbReference type="ARBA" id="ARBA00022801"/>
    </source>
</evidence>
<dbReference type="InterPro" id="IPR016007">
    <property type="entry name" value="Alpha_rhamnosid"/>
</dbReference>
<name>A0ABP9H764_9ACTN</name>
<evidence type="ECO:0000259" key="5">
    <source>
        <dbReference type="Pfam" id="PF17390"/>
    </source>
</evidence>
<dbReference type="EMBL" id="BAABHS010000008">
    <property type="protein sequence ID" value="GAA4962751.1"/>
    <property type="molecule type" value="Genomic_DNA"/>
</dbReference>
<reference evidence="7" key="1">
    <citation type="journal article" date="2019" name="Int. J. Syst. Evol. Microbiol.">
        <title>The Global Catalogue of Microorganisms (GCM) 10K type strain sequencing project: providing services to taxonomists for standard genome sequencing and annotation.</title>
        <authorList>
            <consortium name="The Broad Institute Genomics Platform"/>
            <consortium name="The Broad Institute Genome Sequencing Center for Infectious Disease"/>
            <person name="Wu L."/>
            <person name="Ma J."/>
        </authorList>
    </citation>
    <scope>NUCLEOTIDE SEQUENCE [LARGE SCALE GENOMIC DNA]</scope>
    <source>
        <strain evidence="7">JCM 17986</strain>
    </source>
</reference>
<protein>
    <recommendedName>
        <fullName evidence="2">alpha-L-rhamnosidase</fullName>
        <ecNumber evidence="2">3.2.1.40</ecNumber>
    </recommendedName>
</protein>
<dbReference type="Proteomes" id="UP001500466">
    <property type="component" value="Unassembled WGS sequence"/>
</dbReference>
<dbReference type="SUPFAM" id="SSF48208">
    <property type="entry name" value="Six-hairpin glycosidases"/>
    <property type="match status" value="1"/>
</dbReference>
<accession>A0ABP9H764</accession>
<dbReference type="PANTHER" id="PTHR33307">
    <property type="entry name" value="ALPHA-RHAMNOSIDASE (EUROFUNG)"/>
    <property type="match status" value="1"/>
</dbReference>